<dbReference type="InterPro" id="IPR000943">
    <property type="entry name" value="RNA_pol_sigma70"/>
</dbReference>
<dbReference type="EMBL" id="LBYI01000010">
    <property type="protein sequence ID" value="KKR50590.1"/>
    <property type="molecule type" value="Genomic_DNA"/>
</dbReference>
<dbReference type="Pfam" id="PF04545">
    <property type="entry name" value="Sigma70_r4"/>
    <property type="match status" value="1"/>
</dbReference>
<comment type="caution">
    <text evidence="6">Lacks conserved residue(s) required for the propagation of feature annotation.</text>
</comment>
<feature type="region of interest" description="Sigma-70 factor domain-4" evidence="6">
    <location>
        <begin position="313"/>
        <end position="366"/>
    </location>
</feature>
<evidence type="ECO:0000256" key="4">
    <source>
        <dbReference type="ARBA" id="ARBA00023125"/>
    </source>
</evidence>
<dbReference type="GO" id="GO:0005737">
    <property type="term" value="C:cytoplasm"/>
    <property type="evidence" value="ECO:0007669"/>
    <property type="project" value="UniProtKB-SubCell"/>
</dbReference>
<dbReference type="Proteomes" id="UP000034531">
    <property type="component" value="Unassembled WGS sequence"/>
</dbReference>
<dbReference type="Pfam" id="PF03979">
    <property type="entry name" value="Sigma70_r1_1"/>
    <property type="match status" value="1"/>
</dbReference>
<dbReference type="NCBIfam" id="TIGR02393">
    <property type="entry name" value="RpoD_Cterm"/>
    <property type="match status" value="1"/>
</dbReference>
<dbReference type="PROSITE" id="PS00715">
    <property type="entry name" value="SIGMA70_1"/>
    <property type="match status" value="1"/>
</dbReference>
<dbReference type="GO" id="GO:0003677">
    <property type="term" value="F:DNA binding"/>
    <property type="evidence" value="ECO:0007669"/>
    <property type="project" value="UniProtKB-UniRule"/>
</dbReference>
<feature type="domain" description="RNA polymerase sigma-70" evidence="7">
    <location>
        <begin position="170"/>
        <end position="183"/>
    </location>
</feature>
<dbReference type="CDD" id="cd06171">
    <property type="entry name" value="Sigma70_r4"/>
    <property type="match status" value="1"/>
</dbReference>
<dbReference type="Gene3D" id="1.10.601.10">
    <property type="entry name" value="RNA Polymerase Primary Sigma Factor"/>
    <property type="match status" value="2"/>
</dbReference>
<feature type="region of interest" description="Sigma-70 factor domain-2" evidence="6">
    <location>
        <begin position="146"/>
        <end position="216"/>
    </location>
</feature>
<comment type="subunit">
    <text evidence="6">Interacts transiently with the RNA polymerase catalytic core.</text>
</comment>
<dbReference type="InterPro" id="IPR050239">
    <property type="entry name" value="Sigma-70_RNA_pol_init_factors"/>
</dbReference>
<protein>
    <recommendedName>
        <fullName evidence="6">RNA polymerase sigma factor SigA</fullName>
    </recommendedName>
</protein>
<dbReference type="Pfam" id="PF04539">
    <property type="entry name" value="Sigma70_r3"/>
    <property type="match status" value="1"/>
</dbReference>
<proteinExistence type="inferred from homology"/>
<dbReference type="InterPro" id="IPR028630">
    <property type="entry name" value="Sigma70_RpoD"/>
</dbReference>
<feature type="short sequence motif" description="Interaction with polymerase core subunit RpoC" evidence="6">
    <location>
        <begin position="170"/>
        <end position="173"/>
    </location>
</feature>
<feature type="domain" description="RNA polymerase sigma-70" evidence="8">
    <location>
        <begin position="338"/>
        <end position="364"/>
    </location>
</feature>
<evidence type="ECO:0000313" key="9">
    <source>
        <dbReference type="EMBL" id="KKR50590.1"/>
    </source>
</evidence>
<dbReference type="Gene3D" id="1.10.220.120">
    <property type="entry name" value="Sigma-70 factor, region 1.1"/>
    <property type="match status" value="1"/>
</dbReference>
<comment type="function">
    <text evidence="6">Sigma factors are initiation factors that promote the attachment of RNA polymerase to specific initiation sites and are then released. This sigma factor is the primary sigma factor during exponential growth.</text>
</comment>
<gene>
    <name evidence="6" type="primary">sigA</name>
    <name evidence="9" type="ORF">UT84_C0010G0013</name>
</gene>
<keyword evidence="1 6" id="KW-0963">Cytoplasm</keyword>
<evidence type="ECO:0000259" key="7">
    <source>
        <dbReference type="PROSITE" id="PS00715"/>
    </source>
</evidence>
<dbReference type="PRINTS" id="PR00046">
    <property type="entry name" value="SIGMA70FCT"/>
</dbReference>
<dbReference type="Pfam" id="PF00140">
    <property type="entry name" value="Sigma70_r1_2"/>
    <property type="match status" value="1"/>
</dbReference>
<dbReference type="PANTHER" id="PTHR30603:SF60">
    <property type="entry name" value="RNA POLYMERASE SIGMA FACTOR RPOD"/>
    <property type="match status" value="1"/>
</dbReference>
<dbReference type="InterPro" id="IPR013325">
    <property type="entry name" value="RNA_pol_sigma_r2"/>
</dbReference>
<dbReference type="SUPFAM" id="SSF88659">
    <property type="entry name" value="Sigma3 and sigma4 domains of RNA polymerase sigma factors"/>
    <property type="match status" value="2"/>
</dbReference>
<organism evidence="9 10">
    <name type="scientific">Candidatus Curtissbacteria bacterium GW2011_GWA1_40_16</name>
    <dbReference type="NCBI Taxonomy" id="1618405"/>
    <lineage>
        <taxon>Bacteria</taxon>
        <taxon>Candidatus Curtissiibacteriota</taxon>
    </lineage>
</organism>
<dbReference type="AlphaFoldDB" id="A0A0G0TU96"/>
<evidence type="ECO:0000256" key="2">
    <source>
        <dbReference type="ARBA" id="ARBA00023015"/>
    </source>
</evidence>
<comment type="similarity">
    <text evidence="6">Belongs to the sigma-70 factor family. RpoD/SigA subfamily.</text>
</comment>
<dbReference type="InterPro" id="IPR013324">
    <property type="entry name" value="RNA_pol_sigma_r3/r4-like"/>
</dbReference>
<dbReference type="InterPro" id="IPR042189">
    <property type="entry name" value="RNA_pol_sigma_70_r1_1_sf"/>
</dbReference>
<sequence length="377" mass="43066">MAKSTTLAKKAKAEAKTEKKIDVKAEIRKLLKRGREQGFIAQEDVLAIFPAPENAIDEVDDLFHRCLEEGVDVFDTTEIDVSDASKSVSELEKELESLASLEEGYLSDPVRMYLREIGRVSLLTYDEEVSLAKRVEKADRKAREKLINANLRLVVSIAKKYVNRGLTLLDLIEEGNIGLMRAVAKYDWRRGYKFSTYATWWIRQAITRAIADQARTIRIPVHMVETINKFNRVSRKLMQELGREPTPEEVALEMEVPPEKVREIIKVSQEPASLEAPVGEEEDSRLGDFIQDASAGPTDQATQALLKDDIREMLATLSPREAKVLEYRFGLEDGKQRTLEEVGREFGVTRERIRQIEAKAIRKLRHPTRAKKLRDYL</sequence>
<dbReference type="InterPro" id="IPR007624">
    <property type="entry name" value="RNA_pol_sigma70_r3"/>
</dbReference>
<accession>A0A0G0TU96</accession>
<evidence type="ECO:0000256" key="6">
    <source>
        <dbReference type="HAMAP-Rule" id="MF_00963"/>
    </source>
</evidence>
<evidence type="ECO:0000313" key="10">
    <source>
        <dbReference type="Proteomes" id="UP000034531"/>
    </source>
</evidence>
<evidence type="ECO:0000259" key="8">
    <source>
        <dbReference type="PROSITE" id="PS00716"/>
    </source>
</evidence>
<keyword evidence="3 6" id="KW-0731">Sigma factor</keyword>
<keyword evidence="5 6" id="KW-0804">Transcription</keyword>
<dbReference type="InterPro" id="IPR007627">
    <property type="entry name" value="RNA_pol_sigma70_r2"/>
</dbReference>
<dbReference type="InterPro" id="IPR036388">
    <property type="entry name" value="WH-like_DNA-bd_sf"/>
</dbReference>
<dbReference type="PROSITE" id="PS00716">
    <property type="entry name" value="SIGMA70_2"/>
    <property type="match status" value="1"/>
</dbReference>
<dbReference type="InterPro" id="IPR007127">
    <property type="entry name" value="RNA_pol_sigma_70_r1_1"/>
</dbReference>
<dbReference type="HAMAP" id="MF_00963">
    <property type="entry name" value="Sigma70_RpoD_SigA"/>
    <property type="match status" value="1"/>
</dbReference>
<dbReference type="Pfam" id="PF04542">
    <property type="entry name" value="Sigma70_r2"/>
    <property type="match status" value="1"/>
</dbReference>
<evidence type="ECO:0000256" key="5">
    <source>
        <dbReference type="ARBA" id="ARBA00023163"/>
    </source>
</evidence>
<dbReference type="Gene3D" id="1.10.10.10">
    <property type="entry name" value="Winged helix-like DNA-binding domain superfamily/Winged helix DNA-binding domain"/>
    <property type="match status" value="2"/>
</dbReference>
<keyword evidence="4 6" id="KW-0238">DNA-binding</keyword>
<dbReference type="InterPro" id="IPR014284">
    <property type="entry name" value="RNA_pol_sigma-70_dom"/>
</dbReference>
<dbReference type="InterPro" id="IPR007630">
    <property type="entry name" value="RNA_pol_sigma70_r4"/>
</dbReference>
<comment type="caution">
    <text evidence="9">The sequence shown here is derived from an EMBL/GenBank/DDBJ whole genome shotgun (WGS) entry which is preliminary data.</text>
</comment>
<dbReference type="SUPFAM" id="SSF88946">
    <property type="entry name" value="Sigma2 domain of RNA polymerase sigma factors"/>
    <property type="match status" value="1"/>
</dbReference>
<keyword evidence="2 6" id="KW-0805">Transcription regulation</keyword>
<dbReference type="InterPro" id="IPR009042">
    <property type="entry name" value="RNA_pol_sigma70_r1_2"/>
</dbReference>
<evidence type="ECO:0000256" key="3">
    <source>
        <dbReference type="ARBA" id="ARBA00023082"/>
    </source>
</evidence>
<dbReference type="PANTHER" id="PTHR30603">
    <property type="entry name" value="RNA POLYMERASE SIGMA FACTOR RPO"/>
    <property type="match status" value="1"/>
</dbReference>
<name>A0A0G0TU96_9BACT</name>
<feature type="DNA-binding region" description="H-T-H motif" evidence="6">
    <location>
        <begin position="339"/>
        <end position="358"/>
    </location>
</feature>
<dbReference type="PATRIC" id="fig|1618405.3.peg.511"/>
<dbReference type="FunFam" id="1.10.10.10:FF:000002">
    <property type="entry name" value="RNA polymerase sigma factor SigA"/>
    <property type="match status" value="1"/>
</dbReference>
<reference evidence="9 10" key="1">
    <citation type="journal article" date="2015" name="Nature">
        <title>rRNA introns, odd ribosomes, and small enigmatic genomes across a large radiation of phyla.</title>
        <authorList>
            <person name="Brown C.T."/>
            <person name="Hug L.A."/>
            <person name="Thomas B.C."/>
            <person name="Sharon I."/>
            <person name="Castelle C.J."/>
            <person name="Singh A."/>
            <person name="Wilkins M.J."/>
            <person name="Williams K.H."/>
            <person name="Banfield J.F."/>
        </authorList>
    </citation>
    <scope>NUCLEOTIDE SEQUENCE [LARGE SCALE GENOMIC DNA]</scope>
</reference>
<dbReference type="FunFam" id="1.10.601.10:FF:000001">
    <property type="entry name" value="RNA polymerase sigma factor SigA"/>
    <property type="match status" value="1"/>
</dbReference>
<dbReference type="NCBIfam" id="TIGR02937">
    <property type="entry name" value="sigma70-ECF"/>
    <property type="match status" value="1"/>
</dbReference>
<dbReference type="GO" id="GO:0006352">
    <property type="term" value="P:DNA-templated transcription initiation"/>
    <property type="evidence" value="ECO:0007669"/>
    <property type="project" value="UniProtKB-UniRule"/>
</dbReference>
<dbReference type="InterPro" id="IPR012760">
    <property type="entry name" value="RNA_pol_sigma_RpoD_C"/>
</dbReference>
<evidence type="ECO:0000256" key="1">
    <source>
        <dbReference type="ARBA" id="ARBA00022490"/>
    </source>
</evidence>
<dbReference type="GO" id="GO:0016987">
    <property type="term" value="F:sigma factor activity"/>
    <property type="evidence" value="ECO:0007669"/>
    <property type="project" value="UniProtKB-UniRule"/>
</dbReference>
<comment type="subcellular location">
    <subcellularLocation>
        <location evidence="6">Cytoplasm</location>
    </subcellularLocation>
</comment>